<dbReference type="Proteomes" id="UP001176021">
    <property type="component" value="Unassembled WGS sequence"/>
</dbReference>
<keyword evidence="5 8" id="KW-0812">Transmembrane</keyword>
<dbReference type="PANTHER" id="PTHR34975:SF2">
    <property type="entry name" value="SPORE GERMINATION PROTEIN A2"/>
    <property type="match status" value="1"/>
</dbReference>
<evidence type="ECO:0000256" key="2">
    <source>
        <dbReference type="ARBA" id="ARBA00007998"/>
    </source>
</evidence>
<feature type="transmembrane region" description="Helical" evidence="8">
    <location>
        <begin position="79"/>
        <end position="98"/>
    </location>
</feature>
<dbReference type="PANTHER" id="PTHR34975">
    <property type="entry name" value="SPORE GERMINATION PROTEIN A2"/>
    <property type="match status" value="1"/>
</dbReference>
<proteinExistence type="inferred from homology"/>
<keyword evidence="6 8" id="KW-1133">Transmembrane helix</keyword>
<evidence type="ECO:0000256" key="1">
    <source>
        <dbReference type="ARBA" id="ARBA00004141"/>
    </source>
</evidence>
<comment type="similarity">
    <text evidence="2">Belongs to the amino acid-polyamine-organocation (APC) superfamily. Spore germination protein (SGP) (TC 2.A.3.9) family.</text>
</comment>
<gene>
    <name evidence="9" type="ORF">M8H41_14080</name>
</gene>
<comment type="caution">
    <text evidence="9">The sequence shown here is derived from an EMBL/GenBank/DDBJ whole genome shotgun (WGS) entry which is preliminary data.</text>
</comment>
<keyword evidence="10" id="KW-1185">Reference proteome</keyword>
<organism evidence="9 10">
    <name type="scientific">Desulfosporosinus nitroreducens</name>
    <dbReference type="NCBI Taxonomy" id="2018668"/>
    <lineage>
        <taxon>Bacteria</taxon>
        <taxon>Bacillati</taxon>
        <taxon>Bacillota</taxon>
        <taxon>Clostridia</taxon>
        <taxon>Eubacteriales</taxon>
        <taxon>Desulfitobacteriaceae</taxon>
        <taxon>Desulfosporosinus</taxon>
    </lineage>
</organism>
<sequence>MERISSHQFMVLGAAVLMGTTFLPIASMVTGVASRDGWMSVLPGFAVGIPYSLMVISLLEQYPQKNLLQISEILLGKWICKIIGIVYILITGYFGGLLLGQVGDIYQSSIMQLTPIGMFYLGGILLVFCLIRSGIEVFARFSEIIFPLIVIALVLNMGLSMPRIEQGEFLPILSEGIKPIIWGGLKVAPFAMEYILFIAGILTFLPTGKRELAQLKRGVWQAVFLVGFLNTLVVLIQILIFGPGETVSLVYGLLVLGKMVEISRTFAGVESLFLGAWFGVLVIKVSAFFFTVNWGLETVFNLKGLKWNLGVGVVFMGIAFKFKRGPVLVMEIGFVDNYLILPFASVWILTLWGISRWKKGAGIS</sequence>
<feature type="transmembrane region" description="Helical" evidence="8">
    <location>
        <begin position="179"/>
        <end position="206"/>
    </location>
</feature>
<reference evidence="9" key="1">
    <citation type="submission" date="2022-05" db="EMBL/GenBank/DDBJ databases">
        <title>Expanded diversity of anoxic marine methylotrophy in a Black Sea sulfate reducing microorganism.</title>
        <authorList>
            <person name="Fischer P.Q."/>
            <person name="Stams A.J.M."/>
            <person name="Villanueva L."/>
            <person name="Sousa D.Z."/>
        </authorList>
    </citation>
    <scope>NUCLEOTIDE SEQUENCE</scope>
    <source>
        <strain evidence="9">P130</strain>
    </source>
</reference>
<evidence type="ECO:0000256" key="3">
    <source>
        <dbReference type="ARBA" id="ARBA00022448"/>
    </source>
</evidence>
<dbReference type="Pfam" id="PF03845">
    <property type="entry name" value="Spore_permease"/>
    <property type="match status" value="1"/>
</dbReference>
<feature type="transmembrane region" description="Helical" evidence="8">
    <location>
        <begin position="218"/>
        <end position="242"/>
    </location>
</feature>
<keyword evidence="4" id="KW-0309">Germination</keyword>
<feature type="transmembrane region" description="Helical" evidence="8">
    <location>
        <begin position="138"/>
        <end position="159"/>
    </location>
</feature>
<evidence type="ECO:0000313" key="9">
    <source>
        <dbReference type="EMBL" id="MDO0823976.1"/>
    </source>
</evidence>
<evidence type="ECO:0000256" key="5">
    <source>
        <dbReference type="ARBA" id="ARBA00022692"/>
    </source>
</evidence>
<feature type="transmembrane region" description="Helical" evidence="8">
    <location>
        <begin position="334"/>
        <end position="354"/>
    </location>
</feature>
<accession>A0ABT8QRJ7</accession>
<comment type="subcellular location">
    <subcellularLocation>
        <location evidence="1">Membrane</location>
        <topology evidence="1">Multi-pass membrane protein</topology>
    </subcellularLocation>
</comment>
<evidence type="ECO:0000256" key="8">
    <source>
        <dbReference type="SAM" id="Phobius"/>
    </source>
</evidence>
<protein>
    <submittedName>
        <fullName evidence="9">Spore germination protein</fullName>
    </submittedName>
</protein>
<feature type="transmembrane region" description="Helical" evidence="8">
    <location>
        <begin position="38"/>
        <end position="59"/>
    </location>
</feature>
<evidence type="ECO:0000256" key="4">
    <source>
        <dbReference type="ARBA" id="ARBA00022544"/>
    </source>
</evidence>
<name>A0ABT8QRJ7_9FIRM</name>
<evidence type="ECO:0000313" key="10">
    <source>
        <dbReference type="Proteomes" id="UP001176021"/>
    </source>
</evidence>
<feature type="transmembrane region" description="Helical" evidence="8">
    <location>
        <begin position="9"/>
        <end position="32"/>
    </location>
</feature>
<feature type="transmembrane region" description="Helical" evidence="8">
    <location>
        <begin position="304"/>
        <end position="322"/>
    </location>
</feature>
<feature type="transmembrane region" description="Helical" evidence="8">
    <location>
        <begin position="274"/>
        <end position="292"/>
    </location>
</feature>
<keyword evidence="3" id="KW-0813">Transport</keyword>
<evidence type="ECO:0000256" key="6">
    <source>
        <dbReference type="ARBA" id="ARBA00022989"/>
    </source>
</evidence>
<dbReference type="RefSeq" id="WP_302049067.1">
    <property type="nucleotide sequence ID" value="NZ_JAMJEV010000011.1"/>
</dbReference>
<evidence type="ECO:0000256" key="7">
    <source>
        <dbReference type="ARBA" id="ARBA00023136"/>
    </source>
</evidence>
<feature type="transmembrane region" description="Helical" evidence="8">
    <location>
        <begin position="110"/>
        <end position="131"/>
    </location>
</feature>
<keyword evidence="7 8" id="KW-0472">Membrane</keyword>
<dbReference type="InterPro" id="IPR004761">
    <property type="entry name" value="Spore_GerAB"/>
</dbReference>
<dbReference type="EMBL" id="JAMJEV010000011">
    <property type="protein sequence ID" value="MDO0823976.1"/>
    <property type="molecule type" value="Genomic_DNA"/>
</dbReference>